<evidence type="ECO:0000313" key="3">
    <source>
        <dbReference type="Proteomes" id="UP000663854"/>
    </source>
</evidence>
<proteinExistence type="predicted"/>
<evidence type="ECO:0000313" key="2">
    <source>
        <dbReference type="EMBL" id="CAF0736883.1"/>
    </source>
</evidence>
<sequence>MKSIFLSGLILLHIGSFINGESTSIDGIIRSYQNESTWFLKNGTIVLIIKRDANHTDVRHLRLNLSPSSFPINFTMKNLTEIKHSGDYLLSLLIFGYPHRLLWESVLFRQYLKTNTKNFLTFIVQDVSNLPKCLPEGYPCVNSQSVPSAFISVCCSNTRCERSNNNQLQEYTCGGRPSG</sequence>
<dbReference type="AlphaFoldDB" id="A0A813NPQ9"/>
<comment type="caution">
    <text evidence="2">The sequence shown here is derived from an EMBL/GenBank/DDBJ whole genome shotgun (WGS) entry which is preliminary data.</text>
</comment>
<dbReference type="EMBL" id="CAJNOH010000007">
    <property type="protein sequence ID" value="CAF0736883.1"/>
    <property type="molecule type" value="Genomic_DNA"/>
</dbReference>
<feature type="signal peptide" evidence="1">
    <location>
        <begin position="1"/>
        <end position="20"/>
    </location>
</feature>
<name>A0A813NPQ9_9BILA</name>
<accession>A0A813NPQ9</accession>
<keyword evidence="1" id="KW-0732">Signal</keyword>
<gene>
    <name evidence="2" type="ORF">PYM288_LOCUS1309</name>
</gene>
<dbReference type="Proteomes" id="UP000663854">
    <property type="component" value="Unassembled WGS sequence"/>
</dbReference>
<feature type="chain" id="PRO_5032556463" evidence="1">
    <location>
        <begin position="21"/>
        <end position="179"/>
    </location>
</feature>
<organism evidence="2 3">
    <name type="scientific">Rotaria sordida</name>
    <dbReference type="NCBI Taxonomy" id="392033"/>
    <lineage>
        <taxon>Eukaryota</taxon>
        <taxon>Metazoa</taxon>
        <taxon>Spiralia</taxon>
        <taxon>Gnathifera</taxon>
        <taxon>Rotifera</taxon>
        <taxon>Eurotatoria</taxon>
        <taxon>Bdelloidea</taxon>
        <taxon>Philodinida</taxon>
        <taxon>Philodinidae</taxon>
        <taxon>Rotaria</taxon>
    </lineage>
</organism>
<protein>
    <submittedName>
        <fullName evidence="2">Uncharacterized protein</fullName>
    </submittedName>
</protein>
<reference evidence="2" key="1">
    <citation type="submission" date="2021-02" db="EMBL/GenBank/DDBJ databases">
        <authorList>
            <person name="Nowell W R."/>
        </authorList>
    </citation>
    <scope>NUCLEOTIDE SEQUENCE</scope>
</reference>
<evidence type="ECO:0000256" key="1">
    <source>
        <dbReference type="SAM" id="SignalP"/>
    </source>
</evidence>